<dbReference type="EC" id="3.2.1.55" evidence="4"/>
<dbReference type="InterPro" id="IPR010720">
    <property type="entry name" value="Alpha-L-AF_C"/>
</dbReference>
<dbReference type="PANTHER" id="PTHR31776">
    <property type="entry name" value="ALPHA-L-ARABINOFURANOSIDASE 1"/>
    <property type="match status" value="1"/>
</dbReference>
<dbReference type="Proteomes" id="UP000073492">
    <property type="component" value="Unassembled WGS sequence"/>
</dbReference>
<protein>
    <recommendedName>
        <fullName evidence="4">non-reducing end alpha-L-arabinofuranosidase</fullName>
        <ecNumber evidence="4">3.2.1.55</ecNumber>
    </recommendedName>
</protein>
<dbReference type="GO" id="GO:0046373">
    <property type="term" value="P:L-arabinose metabolic process"/>
    <property type="evidence" value="ECO:0007669"/>
    <property type="project" value="InterPro"/>
</dbReference>
<dbReference type="Gene3D" id="3.20.20.80">
    <property type="entry name" value="Glycosidases"/>
    <property type="match status" value="1"/>
</dbReference>
<dbReference type="SMART" id="SM00813">
    <property type="entry name" value="Alpha-L-AF_C"/>
    <property type="match status" value="1"/>
</dbReference>
<evidence type="ECO:0000256" key="1">
    <source>
        <dbReference type="ARBA" id="ARBA00001462"/>
    </source>
</evidence>
<dbReference type="Gene3D" id="2.60.120.260">
    <property type="entry name" value="Galactose-binding domain-like"/>
    <property type="match status" value="1"/>
</dbReference>
<dbReference type="UniPathway" id="UPA00667"/>
<feature type="signal peptide" evidence="8">
    <location>
        <begin position="1"/>
        <end position="19"/>
    </location>
</feature>
<dbReference type="InterPro" id="IPR017853">
    <property type="entry name" value="GH"/>
</dbReference>
<dbReference type="STRING" id="113226.A0A139I1Q2"/>
<name>A0A139I1Q2_9PEZI</name>
<feature type="chain" id="PRO_5007297090" description="non-reducing end alpha-L-arabinofuranosidase" evidence="8">
    <location>
        <begin position="20"/>
        <end position="676"/>
    </location>
</feature>
<evidence type="ECO:0000256" key="7">
    <source>
        <dbReference type="ARBA" id="ARBA00023180"/>
    </source>
</evidence>
<evidence type="ECO:0000259" key="9">
    <source>
        <dbReference type="SMART" id="SM00813"/>
    </source>
</evidence>
<dbReference type="InterPro" id="IPR055235">
    <property type="entry name" value="ASD1_cat"/>
</dbReference>
<keyword evidence="7" id="KW-0325">Glycoprotein</keyword>
<evidence type="ECO:0000256" key="6">
    <source>
        <dbReference type="ARBA" id="ARBA00022801"/>
    </source>
</evidence>
<evidence type="ECO:0000256" key="5">
    <source>
        <dbReference type="ARBA" id="ARBA00022729"/>
    </source>
</evidence>
<evidence type="ECO:0000256" key="2">
    <source>
        <dbReference type="ARBA" id="ARBA00004834"/>
    </source>
</evidence>
<dbReference type="PANTHER" id="PTHR31776:SF0">
    <property type="entry name" value="ALPHA-L-ARABINOFURANOSIDASE 1"/>
    <property type="match status" value="1"/>
</dbReference>
<reference evidence="10 11" key="1">
    <citation type="submission" date="2015-07" db="EMBL/GenBank/DDBJ databases">
        <title>Comparative genomics of the Sigatoka disease complex on banana suggests a link between parallel evolutionary changes in Pseudocercospora fijiensis and Pseudocercospora eumusae and increased virulence on the banana host.</title>
        <authorList>
            <person name="Chang T.-C."/>
            <person name="Salvucci A."/>
            <person name="Crous P.W."/>
            <person name="Stergiopoulos I."/>
        </authorList>
    </citation>
    <scope>NUCLEOTIDE SEQUENCE [LARGE SCALE GENOMIC DNA]</scope>
    <source>
        <strain evidence="10 11">CBS 116634</strain>
    </source>
</reference>
<evidence type="ECO:0000256" key="4">
    <source>
        <dbReference type="ARBA" id="ARBA00012670"/>
    </source>
</evidence>
<keyword evidence="6" id="KW-0378">Hydrolase</keyword>
<keyword evidence="11" id="KW-1185">Reference proteome</keyword>
<dbReference type="Pfam" id="PF22848">
    <property type="entry name" value="ASD1_dom"/>
    <property type="match status" value="1"/>
</dbReference>
<dbReference type="GO" id="GO:0046556">
    <property type="term" value="F:alpha-L-arabinofuranosidase activity"/>
    <property type="evidence" value="ECO:0007669"/>
    <property type="project" value="UniProtKB-EC"/>
</dbReference>
<evidence type="ECO:0000256" key="3">
    <source>
        <dbReference type="ARBA" id="ARBA00007186"/>
    </source>
</evidence>
<gene>
    <name evidence="10" type="ORF">AC579_6558</name>
</gene>
<proteinExistence type="inferred from homology"/>
<evidence type="ECO:0000256" key="8">
    <source>
        <dbReference type="SAM" id="SignalP"/>
    </source>
</evidence>
<comment type="caution">
    <text evidence="10">The sequence shown here is derived from an EMBL/GenBank/DDBJ whole genome shotgun (WGS) entry which is preliminary data.</text>
</comment>
<dbReference type="InterPro" id="IPR008979">
    <property type="entry name" value="Galactose-bd-like_sf"/>
</dbReference>
<dbReference type="SUPFAM" id="SSF49785">
    <property type="entry name" value="Galactose-binding domain-like"/>
    <property type="match status" value="1"/>
</dbReference>
<sequence length="676" mass="74342">MAVLLWLATLAASIGTALAQKGYNNAMSNVSVTVKSSGGNATSPYQYGLMFEDINNSGDGGVYAELVQNRAFQGDGIFPSNLSFWSAVGAAQLSLLNLSTPLSSALPTSMRVNASGSGVGFANHGFWGFPVYKGWKYTGSFWLLGSFDGNVTVNLQSAFEGYSNKSWAQASVSVASTADTWTQYNYTLSPPESAPNSNNTLVFTWDAPSSSCLDFNLISLFPPTYNNRKNGLRIDLMEAMGALNPSFFRAPGGNNVEGLQSPYWWNWTETIGPLEDRLSYPGTWGYLNTNGLGLIEYMLWAQDLGMEPVLAIWAGLWLDKEVVPEDELKPYIQSALDELEFLTGDATTPWGSKRAALGYPKPFSIKFVEVGNEDSLSGGKDSYGAYRFKAFYDAITPLYPNITVMSSYYNVYEPSGTPVLPGAAGDYHEYALPVTMSSQFNQFDNYTSEHPLLLGEFAVVEPDGYNRTEVTWEEGAPRAFTPLWYGSVAEAIFLLGAVERNADKVIGAAYAPMFQNLNLWEWIPNLISYDADPKHTTLSTSWHVIKLLSGVRMTEVLPMEGAVYDPMYYVGGRSKERKSWVWKAAVYNATEAVPFKVTFEGMKDAGQMGNLTWLTAPFNSTQPIGGNIVEWHTDMIASQSGGSFEFSLPQYSVAVLEVETPKGYDCGGWSGHKHWW</sequence>
<comment type="similarity">
    <text evidence="3">Belongs to the glycosyl hydrolase 51 family.</text>
</comment>
<dbReference type="SUPFAM" id="SSF51445">
    <property type="entry name" value="(Trans)glycosidases"/>
    <property type="match status" value="1"/>
</dbReference>
<accession>A0A139I1Q2</accession>
<organism evidence="10 11">
    <name type="scientific">Pseudocercospora musae</name>
    <dbReference type="NCBI Taxonomy" id="113226"/>
    <lineage>
        <taxon>Eukaryota</taxon>
        <taxon>Fungi</taxon>
        <taxon>Dikarya</taxon>
        <taxon>Ascomycota</taxon>
        <taxon>Pezizomycotina</taxon>
        <taxon>Dothideomycetes</taxon>
        <taxon>Dothideomycetidae</taxon>
        <taxon>Mycosphaerellales</taxon>
        <taxon>Mycosphaerellaceae</taxon>
        <taxon>Pseudocercospora</taxon>
    </lineage>
</organism>
<evidence type="ECO:0000313" key="10">
    <source>
        <dbReference type="EMBL" id="KXT08640.1"/>
    </source>
</evidence>
<keyword evidence="5 8" id="KW-0732">Signal</keyword>
<dbReference type="EMBL" id="LFZO01000421">
    <property type="protein sequence ID" value="KXT08640.1"/>
    <property type="molecule type" value="Genomic_DNA"/>
</dbReference>
<evidence type="ECO:0000313" key="11">
    <source>
        <dbReference type="Proteomes" id="UP000073492"/>
    </source>
</evidence>
<dbReference type="AlphaFoldDB" id="A0A139I1Q2"/>
<dbReference type="InterPro" id="IPR051563">
    <property type="entry name" value="Glycosyl_Hydrolase_51"/>
</dbReference>
<dbReference type="GO" id="GO:0031222">
    <property type="term" value="P:arabinan catabolic process"/>
    <property type="evidence" value="ECO:0007669"/>
    <property type="project" value="UniProtKB-UniPathway"/>
</dbReference>
<comment type="pathway">
    <text evidence="2">Glycan metabolism; L-arabinan degradation.</text>
</comment>
<dbReference type="Pfam" id="PF06964">
    <property type="entry name" value="Alpha-L-AF_C"/>
    <property type="match status" value="1"/>
</dbReference>
<feature type="domain" description="Alpha-L-arabinofuranosidase C-terminal" evidence="9">
    <location>
        <begin position="484"/>
        <end position="652"/>
    </location>
</feature>
<comment type="catalytic activity">
    <reaction evidence="1">
        <text>Hydrolysis of terminal non-reducing alpha-L-arabinofuranoside residues in alpha-L-arabinosides.</text>
        <dbReference type="EC" id="3.2.1.55"/>
    </reaction>
</comment>
<dbReference type="OrthoDB" id="406864at2759"/>